<dbReference type="GO" id="GO:0046983">
    <property type="term" value="F:protein dimerization activity"/>
    <property type="evidence" value="ECO:0007669"/>
    <property type="project" value="InterPro"/>
</dbReference>
<dbReference type="PANTHER" id="PTHR41263:SF1">
    <property type="entry name" value="ASPARTYL-PHOSPHATE PHOSPHATASE YISI"/>
    <property type="match status" value="1"/>
</dbReference>
<dbReference type="Pfam" id="PF09388">
    <property type="entry name" value="SpoOE-like"/>
    <property type="match status" value="1"/>
</dbReference>
<reference evidence="2" key="1">
    <citation type="submission" date="2016-10" db="EMBL/GenBank/DDBJ databases">
        <authorList>
            <person name="Varghese N."/>
            <person name="Submissions S."/>
        </authorList>
    </citation>
    <scope>NUCLEOTIDE SEQUENCE [LARGE SCALE GENOMIC DNA]</scope>
    <source>
        <strain evidence="2">CGMCC 1.3566</strain>
    </source>
</reference>
<accession>A0A1I0I881</accession>
<name>A0A1I0I881_9BACI</name>
<dbReference type="Proteomes" id="UP000199095">
    <property type="component" value="Unassembled WGS sequence"/>
</dbReference>
<organism evidence="1 2">
    <name type="scientific">Salinibacillus kushneri</name>
    <dbReference type="NCBI Taxonomy" id="237682"/>
    <lineage>
        <taxon>Bacteria</taxon>
        <taxon>Bacillati</taxon>
        <taxon>Bacillota</taxon>
        <taxon>Bacilli</taxon>
        <taxon>Bacillales</taxon>
        <taxon>Bacillaceae</taxon>
        <taxon>Salinibacillus</taxon>
    </lineage>
</organism>
<dbReference type="RefSeq" id="WP_093136857.1">
    <property type="nucleotide sequence ID" value="NZ_FOHJ01000011.1"/>
</dbReference>
<dbReference type="AlphaFoldDB" id="A0A1I0I881"/>
<evidence type="ECO:0000313" key="1">
    <source>
        <dbReference type="EMBL" id="SET92876.1"/>
    </source>
</evidence>
<dbReference type="InterPro" id="IPR036638">
    <property type="entry name" value="HLH_DNA-bd_sf"/>
</dbReference>
<dbReference type="SUPFAM" id="SSF140500">
    <property type="entry name" value="BAS1536-like"/>
    <property type="match status" value="1"/>
</dbReference>
<dbReference type="InterPro" id="IPR037208">
    <property type="entry name" value="Spo0E-like_sf"/>
</dbReference>
<gene>
    <name evidence="1" type="ORF">SAMN05421676_11139</name>
</gene>
<protein>
    <submittedName>
        <fullName evidence="1">Spo0E like sporulation regulatory protein</fullName>
    </submittedName>
</protein>
<keyword evidence="2" id="KW-1185">Reference proteome</keyword>
<evidence type="ECO:0000313" key="2">
    <source>
        <dbReference type="Proteomes" id="UP000199095"/>
    </source>
</evidence>
<dbReference type="PANTHER" id="PTHR41263">
    <property type="entry name" value="ASPARTYL-PHOSPHATE PHOSPHATASE YISI"/>
    <property type="match status" value="1"/>
</dbReference>
<dbReference type="Gene3D" id="4.10.280.10">
    <property type="entry name" value="Helix-loop-helix DNA-binding domain"/>
    <property type="match status" value="1"/>
</dbReference>
<dbReference type="InterPro" id="IPR053028">
    <property type="entry name" value="Spo0E-like_phosphatase"/>
</dbReference>
<dbReference type="GO" id="GO:0043937">
    <property type="term" value="P:regulation of sporulation"/>
    <property type="evidence" value="ECO:0007669"/>
    <property type="project" value="InterPro"/>
</dbReference>
<dbReference type="EMBL" id="FOHJ01000011">
    <property type="protein sequence ID" value="SET92876.1"/>
    <property type="molecule type" value="Genomic_DNA"/>
</dbReference>
<proteinExistence type="predicted"/>
<sequence length="58" mass="6828">MVVSTEDAVKLKEEIELVRFKLVEVATWYGFTSKESIEVSQELDILLNMYQIVKQSRY</sequence>
<dbReference type="InterPro" id="IPR018540">
    <property type="entry name" value="Spo0E-like"/>
</dbReference>